<dbReference type="OMA" id="DIRHALY"/>
<feature type="region of interest" description="Disordered" evidence="1">
    <location>
        <begin position="1"/>
        <end position="46"/>
    </location>
</feature>
<protein>
    <submittedName>
        <fullName evidence="2">Uncharacterized protein</fullName>
    </submittedName>
</protein>
<dbReference type="Proteomes" id="UP000594454">
    <property type="component" value="Chromosome 5"/>
</dbReference>
<evidence type="ECO:0000256" key="1">
    <source>
        <dbReference type="SAM" id="MobiDB-lite"/>
    </source>
</evidence>
<dbReference type="AlphaFoldDB" id="A0A7R8V3A9"/>
<feature type="region of interest" description="Disordered" evidence="1">
    <location>
        <begin position="180"/>
        <end position="209"/>
    </location>
</feature>
<name>A0A7R8V3A9_HERIL</name>
<evidence type="ECO:0000313" key="3">
    <source>
        <dbReference type="Proteomes" id="UP000594454"/>
    </source>
</evidence>
<gene>
    <name evidence="2" type="ORF">HERILL_LOCUS13653</name>
</gene>
<dbReference type="OrthoDB" id="6657230at2759"/>
<accession>A0A7R8V3A9</accession>
<dbReference type="FunCoup" id="A0A7R8V3A9">
    <property type="interactions" value="1"/>
</dbReference>
<sequence length="294" mass="32560">MSYIGNTSDVEQEKNEFHHNRSTSNLVTKKMGSQKASEGMWNDKRDIDSDSEISDSEHFLAKGAFLLTPSHELSMERAALICEKMNFKGCFSLTKTATGILFKFSSPIDYQAVFKKGFHKVTGARFYRKVAIPCRPQKTFTLFVLDVPEDLPVEDIRHSLYRFNSVVEVVRLVIQSAGSATEKGADGSPTPKSQIAKEDQPSKEGNPPPIRITLASLDEYNILLQNGLDFYGATFFPTEANLPISPTAKIAFKKGGRLIDGSIPGRVRELLPVFDAAGFCKIPPPTSKTIKPRP</sequence>
<organism evidence="2 3">
    <name type="scientific">Hermetia illucens</name>
    <name type="common">Black soldier fly</name>
    <dbReference type="NCBI Taxonomy" id="343691"/>
    <lineage>
        <taxon>Eukaryota</taxon>
        <taxon>Metazoa</taxon>
        <taxon>Ecdysozoa</taxon>
        <taxon>Arthropoda</taxon>
        <taxon>Hexapoda</taxon>
        <taxon>Insecta</taxon>
        <taxon>Pterygota</taxon>
        <taxon>Neoptera</taxon>
        <taxon>Endopterygota</taxon>
        <taxon>Diptera</taxon>
        <taxon>Brachycera</taxon>
        <taxon>Stratiomyomorpha</taxon>
        <taxon>Stratiomyidae</taxon>
        <taxon>Hermetiinae</taxon>
        <taxon>Hermetia</taxon>
    </lineage>
</organism>
<reference evidence="2 3" key="1">
    <citation type="submission" date="2020-11" db="EMBL/GenBank/DDBJ databases">
        <authorList>
            <person name="Wallbank WR R."/>
            <person name="Pardo Diaz C."/>
            <person name="Kozak K."/>
            <person name="Martin S."/>
            <person name="Jiggins C."/>
            <person name="Moest M."/>
            <person name="Warren A I."/>
            <person name="Generalovic N T."/>
            <person name="Byers J.R.P. K."/>
            <person name="Montejo-Kovacevich G."/>
            <person name="Yen C E."/>
        </authorList>
    </citation>
    <scope>NUCLEOTIDE SEQUENCE [LARGE SCALE GENOMIC DNA]</scope>
</reference>
<evidence type="ECO:0000313" key="2">
    <source>
        <dbReference type="EMBL" id="CAD7091227.1"/>
    </source>
</evidence>
<dbReference type="InParanoid" id="A0A7R8V3A9"/>
<dbReference type="EMBL" id="LR899013">
    <property type="protein sequence ID" value="CAD7091227.1"/>
    <property type="molecule type" value="Genomic_DNA"/>
</dbReference>
<proteinExistence type="predicted"/>
<keyword evidence="3" id="KW-1185">Reference proteome</keyword>